<organism evidence="2 3">
    <name type="scientific">Chironomus riparius</name>
    <dbReference type="NCBI Taxonomy" id="315576"/>
    <lineage>
        <taxon>Eukaryota</taxon>
        <taxon>Metazoa</taxon>
        <taxon>Ecdysozoa</taxon>
        <taxon>Arthropoda</taxon>
        <taxon>Hexapoda</taxon>
        <taxon>Insecta</taxon>
        <taxon>Pterygota</taxon>
        <taxon>Neoptera</taxon>
        <taxon>Endopterygota</taxon>
        <taxon>Diptera</taxon>
        <taxon>Nematocera</taxon>
        <taxon>Chironomoidea</taxon>
        <taxon>Chironomidae</taxon>
        <taxon>Chironominae</taxon>
        <taxon>Chironomus</taxon>
    </lineage>
</organism>
<evidence type="ECO:0000313" key="3">
    <source>
        <dbReference type="Proteomes" id="UP001153620"/>
    </source>
</evidence>
<evidence type="ECO:0000313" key="2">
    <source>
        <dbReference type="EMBL" id="CAG9811645.1"/>
    </source>
</evidence>
<dbReference type="InterPro" id="IPR007111">
    <property type="entry name" value="NACHT_NTPase"/>
</dbReference>
<dbReference type="EMBL" id="OU895880">
    <property type="protein sequence ID" value="CAG9811645.1"/>
    <property type="molecule type" value="Genomic_DNA"/>
</dbReference>
<feature type="domain" description="NACHT" evidence="1">
    <location>
        <begin position="649"/>
        <end position="784"/>
    </location>
</feature>
<dbReference type="OrthoDB" id="7721339at2759"/>
<protein>
    <recommendedName>
        <fullName evidence="1">NACHT domain-containing protein</fullName>
    </recommendedName>
</protein>
<accession>A0A9N9WW83</accession>
<reference evidence="2" key="2">
    <citation type="submission" date="2022-10" db="EMBL/GenBank/DDBJ databases">
        <authorList>
            <consortium name="ENA_rothamsted_submissions"/>
            <consortium name="culmorum"/>
            <person name="King R."/>
        </authorList>
    </citation>
    <scope>NUCLEOTIDE SEQUENCE</scope>
</reference>
<dbReference type="SUPFAM" id="SSF52540">
    <property type="entry name" value="P-loop containing nucleoside triphosphate hydrolases"/>
    <property type="match status" value="1"/>
</dbReference>
<proteinExistence type="predicted"/>
<sequence length="1518" mass="178160">MSNTLSLSAIIHQISTRTYDYTIEDGTINAIFQSNEEFDSQFNDRSFKHYFANQKCILTFCSDVGDKVGKIFWKTANQDEFNLLEVSCNEDMIVLELCRDFIFGELRSDRTGILTHSKDKKHFNIRDIGTIDGKNLLILELLKCNHDNVTKLCQYNFDVDCEFELLSKDGQLMTTNPIEKAWDDFINSDNANIKESSNLMILSLLNANSTFPVDFDYTNASDEVKNFVDECEEVHRLVESRDLPAVQEKVESLQHLCHIYNEYNESLLIYALRLKSLDIVEILESAGLSIGSHEVVDLQEIYKNYNKSQLRSMRSRHQKNSKKIPKIHLLIFNKKSSICQNDRQHREHWKLVTESYKILDNNPGCSLVLQVCALFKKLQIFFDFKHESTYYFDSVSSIFTSGITYNTGVIEIGAKGMLQEDTKCKVIGVLIHELCHLAINMVYMNNFDPYQMGESGDKLRFVSSVFEECRRNQNFDNIVGSVFKCYSPEHVNSELIVRPYQIMMHYIKNHQKIAECEQNYGQLFGYVRDVIEPEMERALPILKKLYDDELNIEFNSLIEPMKAVVLHKEIKFQGVDTSIFEIIGNDAEVLGLLSNTDLKKILLKNDFKIGKFSENTTKFGYVERAFIGAGEKAFDSQDMIDILQTSKCLLLNGKAGVGKTTTFENLVSKFKIKLPNFWVSCVKLRKFKNILNDNLNRVEDINSVCNLFCEILDLKSNFEVRIFKNLFFNNKVILLLDGIDEISPKFTNFILKVMKILKENSENIFWVSTRPHHVQNLQENLDCKIFNFQAYLGNDLRKFLFRIIKTYDIYDEETKLRYLEYLQDFFTRDFFKDLDNLMIIEIITILFLNKKIDIISKSLSHFELFGILIDEHMEKVKDAIDFEDRKFSLKFFHLFQILALKFVFVNDKIKDLKIMKKWQSEKKSWTEDKIQRFGIVIVNLDFLETDNENSIDFVHKSYAEFFVTQFLLEKIFDEDLSFAESLQIFELLKDLRNNNFDESFFYDYLDKQSNIEDQNLNEHIQKLIFKQAKMSLNFYNLNPRLKKINFNILNPPSTYLDSEPRFSNDNDPLFWCSFLRNNCEVMKRLWEVDNDNNVFSKMINRNNIFHTLKLVEFCLGTNWHLILSKAPDNIESELQEFDITKMDRYEILSYRMAKFLTLVESCQHICSPDLLKSIILIYHNFSGKFQKIIFQKISSIYKNDKNFIIKILNIFINDDEIQNLLFFLTQFEYFSIFNKPGFTQQTDVSGSILASSQAYDSSKHVEAISLPQYLLDKHFIDRFMIAVEQDGSQIFLLIHLCKSLQNRNLDVEEMFTYKKNLLKILNLLNDDEIIKFADSMRTFFQDSKEVILNCINFNFGPYDSITFGKVEVFFINFFEHNNDLVQLSMKKILFNDYSNKDEHLFVYLVESLDEFMAASSFYRKYNTKELLTAFIKWKIFPSVFFNMSLDVFPVFQSFLDDIFGSDRNLLIQCGLCEFSNIRASNLDAKLPLIHNLLNNFYQNNNNDVEEFMTKFMPNLISC</sequence>
<dbReference type="Gene3D" id="3.40.50.300">
    <property type="entry name" value="P-loop containing nucleotide triphosphate hydrolases"/>
    <property type="match status" value="1"/>
</dbReference>
<dbReference type="InterPro" id="IPR027417">
    <property type="entry name" value="P-loop_NTPase"/>
</dbReference>
<reference evidence="2" key="1">
    <citation type="submission" date="2022-01" db="EMBL/GenBank/DDBJ databases">
        <authorList>
            <person name="King R."/>
        </authorList>
    </citation>
    <scope>NUCLEOTIDE SEQUENCE</scope>
</reference>
<keyword evidence="3" id="KW-1185">Reference proteome</keyword>
<gene>
    <name evidence="2" type="ORF">CHIRRI_LOCUS14452</name>
</gene>
<dbReference type="Proteomes" id="UP001153620">
    <property type="component" value="Chromosome 4"/>
</dbReference>
<dbReference type="Pfam" id="PF05729">
    <property type="entry name" value="NACHT"/>
    <property type="match status" value="1"/>
</dbReference>
<name>A0A9N9WW83_9DIPT</name>
<evidence type="ECO:0000259" key="1">
    <source>
        <dbReference type="Pfam" id="PF05729"/>
    </source>
</evidence>